<dbReference type="GeneID" id="25732937"/>
<comment type="catalytic activity">
    <reaction evidence="5">
        <text>NAD(+) + NADPH + H(+)(in) = NADH + NADP(+) + H(+)(out)</text>
        <dbReference type="Rhea" id="RHEA:47992"/>
        <dbReference type="ChEBI" id="CHEBI:15378"/>
        <dbReference type="ChEBI" id="CHEBI:57540"/>
        <dbReference type="ChEBI" id="CHEBI:57783"/>
        <dbReference type="ChEBI" id="CHEBI:57945"/>
        <dbReference type="ChEBI" id="CHEBI:58349"/>
        <dbReference type="EC" id="7.1.1.1"/>
    </reaction>
</comment>
<dbReference type="GO" id="GO:0050661">
    <property type="term" value="F:NADP binding"/>
    <property type="evidence" value="ECO:0007669"/>
    <property type="project" value="TreeGrafter"/>
</dbReference>
<dbReference type="EMBL" id="KK105415">
    <property type="protein sequence ID" value="KIY92673.1"/>
    <property type="molecule type" value="Genomic_DNA"/>
</dbReference>
<feature type="domain" description="Alanine dehydrogenase/pyridine nucleotide transhydrogenase NAD(H)-binding" evidence="6">
    <location>
        <begin position="14"/>
        <end position="138"/>
    </location>
</feature>
<dbReference type="EC" id="7.1.1.1" evidence="1"/>
<proteinExistence type="predicted"/>
<accession>A0A0D2K9H5</accession>
<evidence type="ECO:0000256" key="2">
    <source>
        <dbReference type="ARBA" id="ARBA00022857"/>
    </source>
</evidence>
<reference evidence="7 8" key="1">
    <citation type="journal article" date="2013" name="BMC Genomics">
        <title>Reconstruction of the lipid metabolism for the microalga Monoraphidium neglectum from its genome sequence reveals characteristics suitable for biofuel production.</title>
        <authorList>
            <person name="Bogen C."/>
            <person name="Al-Dilaimi A."/>
            <person name="Albersmeier A."/>
            <person name="Wichmann J."/>
            <person name="Grundmann M."/>
            <person name="Rupp O."/>
            <person name="Lauersen K.J."/>
            <person name="Blifernez-Klassen O."/>
            <person name="Kalinowski J."/>
            <person name="Goesmann A."/>
            <person name="Mussgnug J.H."/>
            <person name="Kruse O."/>
        </authorList>
    </citation>
    <scope>NUCLEOTIDE SEQUENCE [LARGE SCALE GENOMIC DNA]</scope>
    <source>
        <strain evidence="7 8">SAG 48.87</strain>
    </source>
</reference>
<dbReference type="GO" id="GO:0005743">
    <property type="term" value="C:mitochondrial inner membrane"/>
    <property type="evidence" value="ECO:0007669"/>
    <property type="project" value="TreeGrafter"/>
</dbReference>
<dbReference type="PANTHER" id="PTHR10160">
    <property type="entry name" value="NAD(P) TRANSHYDROGENASE"/>
    <property type="match status" value="1"/>
</dbReference>
<dbReference type="PANTHER" id="PTHR10160:SF19">
    <property type="entry name" value="PROTON-TRANSLOCATING NAD(P)(+) TRANSHYDROGENASE"/>
    <property type="match status" value="1"/>
</dbReference>
<keyword evidence="2" id="KW-0521">NADP</keyword>
<dbReference type="OrthoDB" id="37244at2759"/>
<organism evidence="7 8">
    <name type="scientific">Monoraphidium neglectum</name>
    <dbReference type="NCBI Taxonomy" id="145388"/>
    <lineage>
        <taxon>Eukaryota</taxon>
        <taxon>Viridiplantae</taxon>
        <taxon>Chlorophyta</taxon>
        <taxon>core chlorophytes</taxon>
        <taxon>Chlorophyceae</taxon>
        <taxon>CS clade</taxon>
        <taxon>Sphaeropleales</taxon>
        <taxon>Selenastraceae</taxon>
        <taxon>Monoraphidium</taxon>
    </lineage>
</organism>
<gene>
    <name evidence="7" type="ORF">MNEG_15290</name>
</gene>
<name>A0A0D2K9H5_9CHLO</name>
<dbReference type="SMART" id="SM01002">
    <property type="entry name" value="AlaDh_PNT_C"/>
    <property type="match status" value="1"/>
</dbReference>
<evidence type="ECO:0000256" key="4">
    <source>
        <dbReference type="ARBA" id="ARBA00023027"/>
    </source>
</evidence>
<sequence length="196" mass="21210">MSQAFLEAEAGVCMEAFEGGMSSRLPESWGACVGSGPRRALWRAPTRPARRVSCAGRCALVELCWDLFKAQCEDGVDIIISTALIPGKTAPVLVKKEFVDIMKPGSVLVDLAAEAGGNIEYTVKDKVIKTPGGQVVIGYTDLPSRLPTQASTLYSNNISKFLLSMGPFTTGKKDEFVVDYDDEAVRCDLIWVTRAI</sequence>
<dbReference type="KEGG" id="mng:MNEG_15290"/>
<keyword evidence="3" id="KW-1278">Translocase</keyword>
<evidence type="ECO:0000313" key="7">
    <source>
        <dbReference type="EMBL" id="KIY92673.1"/>
    </source>
</evidence>
<evidence type="ECO:0000313" key="8">
    <source>
        <dbReference type="Proteomes" id="UP000054498"/>
    </source>
</evidence>
<dbReference type="GO" id="GO:0006740">
    <property type="term" value="P:NADPH regeneration"/>
    <property type="evidence" value="ECO:0007669"/>
    <property type="project" value="TreeGrafter"/>
</dbReference>
<dbReference type="STRING" id="145388.A0A0D2K9H5"/>
<dbReference type="AlphaFoldDB" id="A0A0D2K9H5"/>
<keyword evidence="4" id="KW-0520">NAD</keyword>
<dbReference type="GO" id="GO:0008750">
    <property type="term" value="F:proton-translocating NAD(P)+ transhydrogenase activity"/>
    <property type="evidence" value="ECO:0007669"/>
    <property type="project" value="UniProtKB-EC"/>
</dbReference>
<dbReference type="SUPFAM" id="SSF51735">
    <property type="entry name" value="NAD(P)-binding Rossmann-fold domains"/>
    <property type="match status" value="1"/>
</dbReference>
<dbReference type="Gene3D" id="3.40.50.720">
    <property type="entry name" value="NAD(P)-binding Rossmann-like Domain"/>
    <property type="match status" value="2"/>
</dbReference>
<dbReference type="Pfam" id="PF01262">
    <property type="entry name" value="AlaDh_PNT_C"/>
    <property type="match status" value="1"/>
</dbReference>
<dbReference type="InterPro" id="IPR036291">
    <property type="entry name" value="NAD(P)-bd_dom_sf"/>
</dbReference>
<evidence type="ECO:0000259" key="6">
    <source>
        <dbReference type="SMART" id="SM01002"/>
    </source>
</evidence>
<protein>
    <recommendedName>
        <fullName evidence="1">proton-translocating NAD(P)(+) transhydrogenase</fullName>
        <ecNumber evidence="1">7.1.1.1</ecNumber>
    </recommendedName>
</protein>
<dbReference type="RefSeq" id="XP_013891693.1">
    <property type="nucleotide sequence ID" value="XM_014036239.1"/>
</dbReference>
<keyword evidence="8" id="KW-1185">Reference proteome</keyword>
<dbReference type="Proteomes" id="UP000054498">
    <property type="component" value="Unassembled WGS sequence"/>
</dbReference>
<evidence type="ECO:0000256" key="5">
    <source>
        <dbReference type="ARBA" id="ARBA00048202"/>
    </source>
</evidence>
<dbReference type="InterPro" id="IPR007698">
    <property type="entry name" value="AlaDH/PNT_NAD(H)-bd"/>
</dbReference>
<evidence type="ECO:0000256" key="3">
    <source>
        <dbReference type="ARBA" id="ARBA00022967"/>
    </source>
</evidence>
<evidence type="ECO:0000256" key="1">
    <source>
        <dbReference type="ARBA" id="ARBA00012943"/>
    </source>
</evidence>